<evidence type="ECO:0000313" key="3">
    <source>
        <dbReference type="Proteomes" id="UP000296468"/>
    </source>
</evidence>
<dbReference type="OrthoDB" id="6465464at2"/>
<sequence>MFAKWIEEDGRFAFELSDNGGVEISDDEHAALFEPRQVVKIIGKGADGRPELQDPPPPTVEELAGIERAWRDNQLSLTDGVITRHRDELEEGVVTTLTAEQYAELQTHRRALRNWPEAGEFPLADHRPPIPAWLPHQSE</sequence>
<organism evidence="2 3">
    <name type="scientific">Pseudomonas viciae</name>
    <dbReference type="NCBI Taxonomy" id="2505979"/>
    <lineage>
        <taxon>Bacteria</taxon>
        <taxon>Pseudomonadati</taxon>
        <taxon>Pseudomonadota</taxon>
        <taxon>Gammaproteobacteria</taxon>
        <taxon>Pseudomonadales</taxon>
        <taxon>Pseudomonadaceae</taxon>
        <taxon>Pseudomonas</taxon>
    </lineage>
</organism>
<dbReference type="AlphaFoldDB" id="A0A4P7PJX7"/>
<proteinExistence type="predicted"/>
<reference evidence="2 3" key="1">
    <citation type="journal article" date="2019" name="Front. Microbiol.">
        <title>In silico and Genetic Analyses of Cyclic Lipopeptide Synthetic Gene Clusters in Pseudomonas sp. 11K1.</title>
        <authorList>
            <person name="Zhao H."/>
            <person name="Liu Y.P."/>
            <person name="Zhang L.Q."/>
        </authorList>
    </citation>
    <scope>NUCLEOTIDE SEQUENCE [LARGE SCALE GENOMIC DNA]</scope>
    <source>
        <strain evidence="2 3">11K1</strain>
    </source>
</reference>
<name>A0A4P7PJX7_9PSED</name>
<accession>A0A4P7PJX7</accession>
<dbReference type="RefSeq" id="WP_135846594.1">
    <property type="nucleotide sequence ID" value="NZ_CP035088.1"/>
</dbReference>
<dbReference type="Proteomes" id="UP000296468">
    <property type="component" value="Chromosome"/>
</dbReference>
<gene>
    <name evidence="2" type="ORF">EPZ47_21265</name>
</gene>
<dbReference type="KEGG" id="pvk:EPZ47_21265"/>
<evidence type="ECO:0000313" key="2">
    <source>
        <dbReference type="EMBL" id="QBZ91127.1"/>
    </source>
</evidence>
<feature type="region of interest" description="Disordered" evidence="1">
    <location>
        <begin position="120"/>
        <end position="139"/>
    </location>
</feature>
<dbReference type="EMBL" id="CP035088">
    <property type="protein sequence ID" value="QBZ91127.1"/>
    <property type="molecule type" value="Genomic_DNA"/>
</dbReference>
<protein>
    <submittedName>
        <fullName evidence="2">Phage tail protein</fullName>
    </submittedName>
</protein>
<evidence type="ECO:0000256" key="1">
    <source>
        <dbReference type="SAM" id="MobiDB-lite"/>
    </source>
</evidence>